<name>A0A0F9NKZ5_9ZZZZ</name>
<proteinExistence type="predicted"/>
<keyword evidence="1" id="KW-0812">Transmembrane</keyword>
<keyword evidence="1" id="KW-1133">Transmembrane helix</keyword>
<feature type="transmembrane region" description="Helical" evidence="1">
    <location>
        <begin position="75"/>
        <end position="97"/>
    </location>
</feature>
<feature type="transmembrane region" description="Helical" evidence="1">
    <location>
        <begin position="12"/>
        <end position="33"/>
    </location>
</feature>
<gene>
    <name evidence="2" type="ORF">LCGC14_0954040</name>
</gene>
<organism evidence="2">
    <name type="scientific">marine sediment metagenome</name>
    <dbReference type="NCBI Taxonomy" id="412755"/>
    <lineage>
        <taxon>unclassified sequences</taxon>
        <taxon>metagenomes</taxon>
        <taxon>ecological metagenomes</taxon>
    </lineage>
</organism>
<evidence type="ECO:0008006" key="3">
    <source>
        <dbReference type="Google" id="ProtNLM"/>
    </source>
</evidence>
<dbReference type="AlphaFoldDB" id="A0A0F9NKZ5"/>
<reference evidence="2" key="1">
    <citation type="journal article" date="2015" name="Nature">
        <title>Complex archaea that bridge the gap between prokaryotes and eukaryotes.</title>
        <authorList>
            <person name="Spang A."/>
            <person name="Saw J.H."/>
            <person name="Jorgensen S.L."/>
            <person name="Zaremba-Niedzwiedzka K."/>
            <person name="Martijn J."/>
            <person name="Lind A.E."/>
            <person name="van Eijk R."/>
            <person name="Schleper C."/>
            <person name="Guy L."/>
            <person name="Ettema T.J."/>
        </authorList>
    </citation>
    <scope>NUCLEOTIDE SEQUENCE</scope>
</reference>
<feature type="transmembrane region" description="Helical" evidence="1">
    <location>
        <begin position="109"/>
        <end position="130"/>
    </location>
</feature>
<feature type="transmembrane region" description="Helical" evidence="1">
    <location>
        <begin position="150"/>
        <end position="170"/>
    </location>
</feature>
<feature type="transmembrane region" description="Helical" evidence="1">
    <location>
        <begin position="40"/>
        <end position="69"/>
    </location>
</feature>
<feature type="transmembrane region" description="Helical" evidence="1">
    <location>
        <begin position="206"/>
        <end position="230"/>
    </location>
</feature>
<sequence length="249" mass="28714">MSLSIELMLLGVFTLFYIIVVFIIGFIIILRYFQVGNRIFLYTGIGFMGIAFPWLGVALNFITTVFFGVVPPMELHFFLHGGFSAIFLFFWLMAILNLSGIKPQKREKYLTIIGIIAFIVEILYLSLIFYDTTILGVLINEIQVDYALFSEIYLIFEMIIILISGFWLAIKSLKLDDKRIRLKGKLLFSGFLLFPLATALEILVPFIPIIILARILVIITMLLVYGGLILPKWMEKLFLRKKNFENSRK</sequence>
<keyword evidence="1" id="KW-0472">Membrane</keyword>
<evidence type="ECO:0000256" key="1">
    <source>
        <dbReference type="SAM" id="Phobius"/>
    </source>
</evidence>
<feature type="transmembrane region" description="Helical" evidence="1">
    <location>
        <begin position="182"/>
        <end position="200"/>
    </location>
</feature>
<protein>
    <recommendedName>
        <fullName evidence="3">Histidine kinase N-terminal 7TM region domain-containing protein</fullName>
    </recommendedName>
</protein>
<evidence type="ECO:0000313" key="2">
    <source>
        <dbReference type="EMBL" id="KKN18614.1"/>
    </source>
</evidence>
<comment type="caution">
    <text evidence="2">The sequence shown here is derived from an EMBL/GenBank/DDBJ whole genome shotgun (WGS) entry which is preliminary data.</text>
</comment>
<accession>A0A0F9NKZ5</accession>
<dbReference type="EMBL" id="LAZR01003409">
    <property type="protein sequence ID" value="KKN18614.1"/>
    <property type="molecule type" value="Genomic_DNA"/>
</dbReference>